<reference evidence="1" key="1">
    <citation type="submission" date="2019-11" db="EMBL/GenBank/DDBJ databases">
        <authorList>
            <person name="Feng L."/>
        </authorList>
    </citation>
    <scope>NUCLEOTIDE SEQUENCE</scope>
    <source>
        <strain evidence="1">KOxytocaLFYP65</strain>
    </source>
</reference>
<dbReference type="EMBL" id="CACRTM010000026">
    <property type="protein sequence ID" value="VYU38022.1"/>
    <property type="molecule type" value="Genomic_DNA"/>
</dbReference>
<organism evidence="1">
    <name type="scientific">Klebsiella oxytoca</name>
    <dbReference type="NCBI Taxonomy" id="571"/>
    <lineage>
        <taxon>Bacteria</taxon>
        <taxon>Pseudomonadati</taxon>
        <taxon>Pseudomonadota</taxon>
        <taxon>Gammaproteobacteria</taxon>
        <taxon>Enterobacterales</taxon>
        <taxon>Enterobacteriaceae</taxon>
        <taxon>Klebsiella/Raoultella group</taxon>
        <taxon>Klebsiella</taxon>
    </lineage>
</organism>
<proteinExistence type="predicted"/>
<gene>
    <name evidence="1" type="ORF">KOLFYP65_03884</name>
</gene>
<dbReference type="AlphaFoldDB" id="A0A6N3EBA6"/>
<accession>A0A6N3EBA6</accession>
<name>A0A6N3EBA6_KLEOX</name>
<sequence>MIMSLLIRVFSLSLKQALSCPYLVVFLFLPVGSRMSHTSDLHTQSTLFLICNLAEC</sequence>
<protein>
    <submittedName>
        <fullName evidence="1">Uncharacterized protein</fullName>
    </submittedName>
</protein>
<evidence type="ECO:0000313" key="1">
    <source>
        <dbReference type="EMBL" id="VYU38022.1"/>
    </source>
</evidence>